<dbReference type="Proteomes" id="UP001296967">
    <property type="component" value="Unassembled WGS sequence"/>
</dbReference>
<gene>
    <name evidence="1" type="ORF">CCR82_00660</name>
</gene>
<protein>
    <submittedName>
        <fullName evidence="1">Uncharacterized protein</fullName>
    </submittedName>
</protein>
<organism evidence="1 2">
    <name type="scientific">Halochromatium salexigens</name>
    <name type="common">Chromatium salexigens</name>
    <dbReference type="NCBI Taxonomy" id="49447"/>
    <lineage>
        <taxon>Bacteria</taxon>
        <taxon>Pseudomonadati</taxon>
        <taxon>Pseudomonadota</taxon>
        <taxon>Gammaproteobacteria</taxon>
        <taxon>Chromatiales</taxon>
        <taxon>Chromatiaceae</taxon>
        <taxon>Halochromatium</taxon>
    </lineage>
</organism>
<dbReference type="PROSITE" id="PS51257">
    <property type="entry name" value="PROKAR_LIPOPROTEIN"/>
    <property type="match status" value="1"/>
</dbReference>
<proteinExistence type="predicted"/>
<evidence type="ECO:0000313" key="1">
    <source>
        <dbReference type="EMBL" id="MBK5929086.1"/>
    </source>
</evidence>
<dbReference type="InterPro" id="IPR032258">
    <property type="entry name" value="DUF5061"/>
</dbReference>
<dbReference type="Pfam" id="PF16587">
    <property type="entry name" value="DUF5061"/>
    <property type="match status" value="1"/>
</dbReference>
<accession>A0AAJ0XE58</accession>
<evidence type="ECO:0000313" key="2">
    <source>
        <dbReference type="Proteomes" id="UP001296967"/>
    </source>
</evidence>
<reference evidence="1" key="1">
    <citation type="submission" date="2017-05" db="EMBL/GenBank/DDBJ databases">
        <authorList>
            <person name="Imhoff J.F."/>
            <person name="Rahn T."/>
            <person name="Kuenzel S."/>
            <person name="Neulinger S.C."/>
        </authorList>
    </citation>
    <scope>NUCLEOTIDE SEQUENCE</scope>
    <source>
        <strain evidence="1">DSM 4395</strain>
    </source>
</reference>
<dbReference type="AlphaFoldDB" id="A0AAJ0XE58"/>
<keyword evidence="2" id="KW-1185">Reference proteome</keyword>
<dbReference type="EMBL" id="NHSF01000008">
    <property type="protein sequence ID" value="MBK5929086.1"/>
    <property type="molecule type" value="Genomic_DNA"/>
</dbReference>
<comment type="caution">
    <text evidence="1">The sequence shown here is derived from an EMBL/GenBank/DDBJ whole genome shotgun (WGS) entry which is preliminary data.</text>
</comment>
<reference evidence="1" key="2">
    <citation type="journal article" date="2020" name="Microorganisms">
        <title>Osmotic Adaptation and Compatible Solute Biosynthesis of Phototrophic Bacteria as Revealed from Genome Analyses.</title>
        <authorList>
            <person name="Imhoff J.F."/>
            <person name="Rahn T."/>
            <person name="Kunzel S."/>
            <person name="Keller A."/>
            <person name="Neulinger S.C."/>
        </authorList>
    </citation>
    <scope>NUCLEOTIDE SEQUENCE</scope>
    <source>
        <strain evidence="1">DSM 4395</strain>
    </source>
</reference>
<sequence length="142" mass="15573">MIRQKNDNRWYRRGLTLATATLLGGCATFTDMSAPNWAEPKALAPEDASFHSLLNSAPATREIRLAESPWGQGILAVLHQPYAAASGRRCRRLTLYPHSQPQPVLTCFDPGTAQWQPVRLLQVNGRAVLEAAPSPELMGITP</sequence>
<name>A0AAJ0XE58_HALSE</name>